<feature type="region of interest" description="Disordered" evidence="1">
    <location>
        <begin position="184"/>
        <end position="229"/>
    </location>
</feature>
<reference evidence="3" key="1">
    <citation type="journal article" date="2010" name="Genome Res.">
        <title>Population genomic sequencing of Coccidioides fungi reveals recent hybridization and transposon control.</title>
        <authorList>
            <person name="Neafsey D.E."/>
            <person name="Barker B.M."/>
            <person name="Sharpton T.J."/>
            <person name="Stajich J.E."/>
            <person name="Park D.J."/>
            <person name="Whiston E."/>
            <person name="Hung C.-Y."/>
            <person name="McMahan C."/>
            <person name="White J."/>
            <person name="Sykes S."/>
            <person name="Heiman D."/>
            <person name="Young S."/>
            <person name="Zeng Q."/>
            <person name="Abouelleil A."/>
            <person name="Aftuck L."/>
            <person name="Bessette D."/>
            <person name="Brown A."/>
            <person name="FitzGerald M."/>
            <person name="Lui A."/>
            <person name="Macdonald J.P."/>
            <person name="Priest M."/>
            <person name="Orbach M.J."/>
            <person name="Galgiani J.N."/>
            <person name="Kirkland T.N."/>
            <person name="Cole G.T."/>
            <person name="Birren B.W."/>
            <person name="Henn M.R."/>
            <person name="Taylor J.W."/>
            <person name="Rounsley S.D."/>
        </authorList>
    </citation>
    <scope>NUCLEOTIDE SEQUENCE [LARGE SCALE GENOMIC DNA]</scope>
    <source>
        <strain evidence="3">RMSCC 3703</strain>
    </source>
</reference>
<organism evidence="2 3">
    <name type="scientific">Coccidioides immitis RMSCC 3703</name>
    <dbReference type="NCBI Taxonomy" id="454286"/>
    <lineage>
        <taxon>Eukaryota</taxon>
        <taxon>Fungi</taxon>
        <taxon>Dikarya</taxon>
        <taxon>Ascomycota</taxon>
        <taxon>Pezizomycotina</taxon>
        <taxon>Eurotiomycetes</taxon>
        <taxon>Eurotiomycetidae</taxon>
        <taxon>Onygenales</taxon>
        <taxon>Onygenaceae</taxon>
        <taxon>Coccidioides</taxon>
    </lineage>
</organism>
<dbReference type="AlphaFoldDB" id="A0A0J8QRS4"/>
<evidence type="ECO:0000313" key="2">
    <source>
        <dbReference type="EMBL" id="KMU75404.1"/>
    </source>
</evidence>
<feature type="compositionally biased region" description="Basic and acidic residues" evidence="1">
    <location>
        <begin position="21"/>
        <end position="31"/>
    </location>
</feature>
<evidence type="ECO:0000313" key="3">
    <source>
        <dbReference type="Proteomes" id="UP000054559"/>
    </source>
</evidence>
<evidence type="ECO:0000256" key="1">
    <source>
        <dbReference type="SAM" id="MobiDB-lite"/>
    </source>
</evidence>
<proteinExistence type="predicted"/>
<gene>
    <name evidence="2" type="ORF">CISG_05039</name>
</gene>
<dbReference type="STRING" id="454286.A0A0J8QRS4"/>
<sequence>MSQTATYATLPQCTMQGESPEENRDYHETSRHSGLQIPPITDALINSSTIWKRVIPFGSNPSLRIETEPTVPSAMTRRLVIGFLTLAASSFSVHAKQNLEGCTTTTTLNSFSQAVTVWYLPDTGEVCEILDCGGGRAPVKYTVPGCAAYTGTETYSPSFLTFSTDTPSETSTANLASTTEAALASPQPAQTGMSTVGPGQATNSPGVTSAASATSVLETRSATATDAPATQTTNAASGLALGSRMVAGVVAAAGVALL</sequence>
<protein>
    <submittedName>
        <fullName evidence="2">Uncharacterized protein</fullName>
    </submittedName>
</protein>
<name>A0A0J8QRS4_COCIT</name>
<feature type="compositionally biased region" description="Polar residues" evidence="1">
    <location>
        <begin position="1"/>
        <end position="17"/>
    </location>
</feature>
<dbReference type="EMBL" id="DS268140">
    <property type="protein sequence ID" value="KMU75404.1"/>
    <property type="molecule type" value="Genomic_DNA"/>
</dbReference>
<accession>A0A0J8QRS4</accession>
<feature type="compositionally biased region" description="Polar residues" evidence="1">
    <location>
        <begin position="200"/>
        <end position="221"/>
    </location>
</feature>
<dbReference type="Proteomes" id="UP000054559">
    <property type="component" value="Unassembled WGS sequence"/>
</dbReference>
<dbReference type="OrthoDB" id="3942074at2759"/>
<feature type="region of interest" description="Disordered" evidence="1">
    <location>
        <begin position="1"/>
        <end position="33"/>
    </location>
</feature>